<dbReference type="RefSeq" id="WP_054197341.1">
    <property type="nucleotide sequence ID" value="NZ_CABMKQ010000046.1"/>
</dbReference>
<evidence type="ECO:0000256" key="4">
    <source>
        <dbReference type="ARBA" id="ARBA00022692"/>
    </source>
</evidence>
<sequence length="321" mass="34973">MDGALNFTATFSHGVEWGWPIAVYLLLAGMSGGALIAAILLKHYKKQESFSSFFKAASLLAFVSIMLGMVCLIADLEKPLLFWKILINYNFTSVMSIGVAGLCVFIPLSFLMCLYAFNDEISNFLAKSLKSFSTLFALIMKILIPLYPFLSRICLIFAVIICAYTGFLISVLIRFPLLNTAVLPALFIASGLSAGISGSSLVAAALFKEDPHSSDLHSLHSVEFSVLGAEILLILMLFVSLLLGSSYQQNAAVAFYSGVWANFFWLGVVLVGFIVPFVLNFAFGKKVASLKFSFYISSLAAVIGVLLLRVFILYAGQTYSI</sequence>
<dbReference type="PATRIC" id="fig|199.248.peg.1893"/>
<evidence type="ECO:0000256" key="5">
    <source>
        <dbReference type="ARBA" id="ARBA00022989"/>
    </source>
</evidence>
<protein>
    <submittedName>
        <fullName evidence="8">Cytochrome c nitrite reductase, NrfD subunit</fullName>
    </submittedName>
</protein>
<dbReference type="KEGG" id="ccoc:CCON33237_1835"/>
<dbReference type="AlphaFoldDB" id="A0A0M3V2T1"/>
<evidence type="ECO:0000313" key="9">
    <source>
        <dbReference type="Proteomes" id="UP000066049"/>
    </source>
</evidence>
<dbReference type="PANTHER" id="PTHR34856">
    <property type="entry name" value="PROTEIN NRFD"/>
    <property type="match status" value="1"/>
</dbReference>
<feature type="transmembrane region" description="Helical" evidence="7">
    <location>
        <begin position="259"/>
        <end position="282"/>
    </location>
</feature>
<dbReference type="Pfam" id="PF03916">
    <property type="entry name" value="NrfD"/>
    <property type="match status" value="1"/>
</dbReference>
<gene>
    <name evidence="8" type="ORF">CCON33237_1835</name>
</gene>
<feature type="transmembrane region" description="Helical" evidence="7">
    <location>
        <begin position="94"/>
        <end position="117"/>
    </location>
</feature>
<evidence type="ECO:0000256" key="7">
    <source>
        <dbReference type="SAM" id="Phobius"/>
    </source>
</evidence>
<feature type="transmembrane region" description="Helical" evidence="7">
    <location>
        <begin position="129"/>
        <end position="149"/>
    </location>
</feature>
<feature type="transmembrane region" description="Helical" evidence="7">
    <location>
        <begin position="294"/>
        <end position="315"/>
    </location>
</feature>
<comment type="similarity">
    <text evidence="2">Belongs to the NrfD family.</text>
</comment>
<keyword evidence="5 7" id="KW-1133">Transmembrane helix</keyword>
<dbReference type="GO" id="GO:0005886">
    <property type="term" value="C:plasma membrane"/>
    <property type="evidence" value="ECO:0007669"/>
    <property type="project" value="UniProtKB-SubCell"/>
</dbReference>
<accession>A0A0M3V2T1</accession>
<evidence type="ECO:0000256" key="1">
    <source>
        <dbReference type="ARBA" id="ARBA00004651"/>
    </source>
</evidence>
<dbReference type="Proteomes" id="UP000066049">
    <property type="component" value="Chromosome"/>
</dbReference>
<feature type="transmembrane region" description="Helical" evidence="7">
    <location>
        <begin position="53"/>
        <end position="74"/>
    </location>
</feature>
<name>A0A0M3V2T1_9BACT</name>
<dbReference type="EMBL" id="CP012541">
    <property type="protein sequence ID" value="ALF48468.1"/>
    <property type="molecule type" value="Genomic_DNA"/>
</dbReference>
<reference evidence="9" key="1">
    <citation type="submission" date="2015-08" db="EMBL/GenBank/DDBJ databases">
        <title>Comparative genomics of the Campylobacter concisus group.</title>
        <authorList>
            <person name="Miller W.G."/>
            <person name="Yee E."/>
            <person name="Chapman M.H."/>
            <person name="Huynh S."/>
            <person name="Bono J.L."/>
            <person name="On S.L.W."/>
            <person name="St Leger J."/>
            <person name="Foster G."/>
            <person name="Parker C.T."/>
        </authorList>
    </citation>
    <scope>NUCLEOTIDE SEQUENCE [LARGE SCALE GENOMIC DNA]</scope>
    <source>
        <strain evidence="9">ATCC 33237</strain>
    </source>
</reference>
<dbReference type="Gene3D" id="1.20.1630.10">
    <property type="entry name" value="Formate dehydrogenase/DMSO reductase domain"/>
    <property type="match status" value="1"/>
</dbReference>
<comment type="subcellular location">
    <subcellularLocation>
        <location evidence="1">Cell membrane</location>
        <topology evidence="1">Multi-pass membrane protein</topology>
    </subcellularLocation>
</comment>
<keyword evidence="6 7" id="KW-0472">Membrane</keyword>
<evidence type="ECO:0000313" key="8">
    <source>
        <dbReference type="EMBL" id="ALF48468.1"/>
    </source>
</evidence>
<evidence type="ECO:0000256" key="6">
    <source>
        <dbReference type="ARBA" id="ARBA00023136"/>
    </source>
</evidence>
<keyword evidence="3" id="KW-1003">Cell membrane</keyword>
<evidence type="ECO:0000256" key="2">
    <source>
        <dbReference type="ARBA" id="ARBA00008929"/>
    </source>
</evidence>
<dbReference type="InterPro" id="IPR052049">
    <property type="entry name" value="Electron_transfer_protein"/>
</dbReference>
<organism evidence="8 9">
    <name type="scientific">Campylobacter concisus</name>
    <dbReference type="NCBI Taxonomy" id="199"/>
    <lineage>
        <taxon>Bacteria</taxon>
        <taxon>Pseudomonadati</taxon>
        <taxon>Campylobacterota</taxon>
        <taxon>Epsilonproteobacteria</taxon>
        <taxon>Campylobacterales</taxon>
        <taxon>Campylobacteraceae</taxon>
        <taxon>Campylobacter</taxon>
    </lineage>
</organism>
<feature type="transmembrane region" description="Helical" evidence="7">
    <location>
        <begin position="185"/>
        <end position="207"/>
    </location>
</feature>
<keyword evidence="4 7" id="KW-0812">Transmembrane</keyword>
<evidence type="ECO:0000256" key="3">
    <source>
        <dbReference type="ARBA" id="ARBA00022475"/>
    </source>
</evidence>
<proteinExistence type="inferred from homology"/>
<dbReference type="GeneID" id="28663512"/>
<dbReference type="PANTHER" id="PTHR34856:SF2">
    <property type="entry name" value="PROTEIN NRFD"/>
    <property type="match status" value="1"/>
</dbReference>
<dbReference type="InterPro" id="IPR005614">
    <property type="entry name" value="NrfD-like"/>
</dbReference>
<feature type="transmembrane region" description="Helical" evidence="7">
    <location>
        <begin position="21"/>
        <end position="41"/>
    </location>
</feature>
<feature type="transmembrane region" description="Helical" evidence="7">
    <location>
        <begin position="227"/>
        <end position="247"/>
    </location>
</feature>
<feature type="transmembrane region" description="Helical" evidence="7">
    <location>
        <begin position="155"/>
        <end position="173"/>
    </location>
</feature>